<organism evidence="10 11">
    <name type="scientific">Kaistella jeonii</name>
    <dbReference type="NCBI Taxonomy" id="266749"/>
    <lineage>
        <taxon>Bacteria</taxon>
        <taxon>Pseudomonadati</taxon>
        <taxon>Bacteroidota</taxon>
        <taxon>Flavobacteriia</taxon>
        <taxon>Flavobacteriales</taxon>
        <taxon>Weeksellaceae</taxon>
        <taxon>Chryseobacterium group</taxon>
        <taxon>Kaistella</taxon>
    </lineage>
</organism>
<evidence type="ECO:0000259" key="9">
    <source>
        <dbReference type="Pfam" id="PF00676"/>
    </source>
</evidence>
<keyword evidence="11" id="KW-1185">Reference proteome</keyword>
<name>A0A0C1F4A0_9FLAO</name>
<dbReference type="InterPro" id="IPR017597">
    <property type="entry name" value="Pyrv_DH_E1_asu_subgrp-y"/>
</dbReference>
<evidence type="ECO:0000313" key="10">
    <source>
        <dbReference type="EMBL" id="KIA87977.1"/>
    </source>
</evidence>
<dbReference type="InterPro" id="IPR050642">
    <property type="entry name" value="PDH_E1_Alpha_Subunit"/>
</dbReference>
<evidence type="ECO:0000256" key="7">
    <source>
        <dbReference type="ARBA" id="ARBA00023317"/>
    </source>
</evidence>
<dbReference type="GO" id="GO:0006086">
    <property type="term" value="P:pyruvate decarboxylation to acetyl-CoA"/>
    <property type="evidence" value="ECO:0007669"/>
    <property type="project" value="InterPro"/>
</dbReference>
<protein>
    <recommendedName>
        <fullName evidence="4 8">Pyruvate dehydrogenase E1 component subunit alpha</fullName>
        <ecNumber evidence="3 8">1.2.4.1</ecNumber>
    </recommendedName>
</protein>
<dbReference type="SUPFAM" id="SSF52518">
    <property type="entry name" value="Thiamin diphosphate-binding fold (THDP-binding)"/>
    <property type="match status" value="1"/>
</dbReference>
<feature type="domain" description="Dehydrogenase E1 component" evidence="9">
    <location>
        <begin position="15"/>
        <end position="311"/>
    </location>
</feature>
<comment type="subunit">
    <text evidence="2 8">Heterodimer of an alpha and a beta chain.</text>
</comment>
<dbReference type="InterPro" id="IPR029061">
    <property type="entry name" value="THDP-binding"/>
</dbReference>
<dbReference type="CDD" id="cd02000">
    <property type="entry name" value="TPP_E1_PDC_ADC_BCADC"/>
    <property type="match status" value="1"/>
</dbReference>
<comment type="function">
    <text evidence="8">The pyruvate dehydrogenase complex catalyzes the overall conversion of pyruvate to acetyl-CoA and CO(2).</text>
</comment>
<dbReference type="Gene3D" id="3.40.50.970">
    <property type="match status" value="1"/>
</dbReference>
<dbReference type="GO" id="GO:0004739">
    <property type="term" value="F:pyruvate dehydrogenase (acetyl-transferring) activity"/>
    <property type="evidence" value="ECO:0007669"/>
    <property type="project" value="UniProtKB-UniRule"/>
</dbReference>
<dbReference type="FunFam" id="3.40.50.970:FF:000013">
    <property type="entry name" value="Pyruvate dehydrogenase E1 component subunit alpha"/>
    <property type="match status" value="1"/>
</dbReference>
<gene>
    <name evidence="8" type="primary">pdhA</name>
    <name evidence="10" type="ORF">OA86_13085</name>
</gene>
<dbReference type="EC" id="1.2.4.1" evidence="3 8"/>
<evidence type="ECO:0000256" key="4">
    <source>
        <dbReference type="ARBA" id="ARBA00014159"/>
    </source>
</evidence>
<evidence type="ECO:0000256" key="8">
    <source>
        <dbReference type="RuleBase" id="RU361139"/>
    </source>
</evidence>
<dbReference type="RefSeq" id="WP_039354151.1">
    <property type="nucleotide sequence ID" value="NZ_FOLA01000006.1"/>
</dbReference>
<dbReference type="NCBIfam" id="TIGR03182">
    <property type="entry name" value="PDH_E1_alph_y"/>
    <property type="match status" value="1"/>
</dbReference>
<dbReference type="AlphaFoldDB" id="A0A0C1F4A0"/>
<evidence type="ECO:0000256" key="5">
    <source>
        <dbReference type="ARBA" id="ARBA00023002"/>
    </source>
</evidence>
<evidence type="ECO:0000256" key="1">
    <source>
        <dbReference type="ARBA" id="ARBA00001964"/>
    </source>
</evidence>
<evidence type="ECO:0000256" key="2">
    <source>
        <dbReference type="ARBA" id="ARBA00011870"/>
    </source>
</evidence>
<dbReference type="Pfam" id="PF00676">
    <property type="entry name" value="E1_dh"/>
    <property type="match status" value="1"/>
</dbReference>
<evidence type="ECO:0000313" key="11">
    <source>
        <dbReference type="Proteomes" id="UP000031473"/>
    </source>
</evidence>
<evidence type="ECO:0000256" key="3">
    <source>
        <dbReference type="ARBA" id="ARBA00012281"/>
    </source>
</evidence>
<dbReference type="InterPro" id="IPR001017">
    <property type="entry name" value="DH_E1"/>
</dbReference>
<dbReference type="OrthoDB" id="9766715at2"/>
<dbReference type="EMBL" id="JSYL01000012">
    <property type="protein sequence ID" value="KIA87977.1"/>
    <property type="molecule type" value="Genomic_DNA"/>
</dbReference>
<dbReference type="PANTHER" id="PTHR11516:SF60">
    <property type="entry name" value="PYRUVATE DEHYDROGENASE E1 COMPONENT SUBUNIT ALPHA"/>
    <property type="match status" value="1"/>
</dbReference>
<proteinExistence type="predicted"/>
<evidence type="ECO:0000256" key="6">
    <source>
        <dbReference type="ARBA" id="ARBA00023052"/>
    </source>
</evidence>
<dbReference type="STRING" id="266749.SAMN05421876_10625"/>
<accession>A0A0C1F4A0</accession>
<comment type="cofactor">
    <cofactor evidence="1 8">
        <name>thiamine diphosphate</name>
        <dbReference type="ChEBI" id="CHEBI:58937"/>
    </cofactor>
</comment>
<keyword evidence="5 8" id="KW-0560">Oxidoreductase</keyword>
<comment type="catalytic activity">
    <reaction evidence="8">
        <text>N(6)-[(R)-lipoyl]-L-lysyl-[protein] + pyruvate + H(+) = N(6)-[(R)-S(8)-acetyldihydrolipoyl]-L-lysyl-[protein] + CO2</text>
        <dbReference type="Rhea" id="RHEA:19189"/>
        <dbReference type="Rhea" id="RHEA-COMP:10474"/>
        <dbReference type="Rhea" id="RHEA-COMP:10478"/>
        <dbReference type="ChEBI" id="CHEBI:15361"/>
        <dbReference type="ChEBI" id="CHEBI:15378"/>
        <dbReference type="ChEBI" id="CHEBI:16526"/>
        <dbReference type="ChEBI" id="CHEBI:83099"/>
        <dbReference type="ChEBI" id="CHEBI:83111"/>
        <dbReference type="EC" id="1.2.4.1"/>
    </reaction>
</comment>
<sequence>MKEFSKEVYLKWYEEMTMWRRFEDKCRSLYLKQKIRGFLHLYNGQEAIPAGFAHAMDLSKDSMITAYRCHVHAMAMGVDPKRIMAELCGKATGTSGGMGGSMHIFSKEKRFYGGHGIVGGQIPLGAGIAFADKYFETGGVNICFFGDGAARQGSLHETFNMAMNWRLPVVFVVENNGYAMGTSVGRTANHEDIYKLGLGYEMPCLPVDAMDPVKVAEAAYEAIERARRGDGPTFIEARTYRYRGHSMSDAEAYRTKDEVAERKKDDPIEIVKHRILENKWATEEELAATDEKSREFVDECVEFMEQSPYPTQDKLYEYVYAQEDYPFLNKLENN</sequence>
<dbReference type="Proteomes" id="UP000031473">
    <property type="component" value="Unassembled WGS sequence"/>
</dbReference>
<reference evidence="10 11" key="1">
    <citation type="submission" date="2014-10" db="EMBL/GenBank/DDBJ databases">
        <title>Kaistella jeonii genome.</title>
        <authorList>
            <person name="Clayton J.T."/>
            <person name="Newman J.D."/>
        </authorList>
    </citation>
    <scope>NUCLEOTIDE SEQUENCE [LARGE SCALE GENOMIC DNA]</scope>
    <source>
        <strain evidence="10 11">DSM 17048</strain>
    </source>
</reference>
<comment type="caution">
    <text evidence="10">The sequence shown here is derived from an EMBL/GenBank/DDBJ whole genome shotgun (WGS) entry which is preliminary data.</text>
</comment>
<keyword evidence="6 8" id="KW-0786">Thiamine pyrophosphate</keyword>
<dbReference type="PANTHER" id="PTHR11516">
    <property type="entry name" value="PYRUVATE DEHYDROGENASE E1 COMPONENT, ALPHA SUBUNIT BACTERIAL AND ORGANELLAR"/>
    <property type="match status" value="1"/>
</dbReference>
<keyword evidence="7 8" id="KW-0670">Pyruvate</keyword>